<dbReference type="SMART" id="SM00184">
    <property type="entry name" value="RING"/>
    <property type="match status" value="1"/>
</dbReference>
<dbReference type="PANTHER" id="PTHR10044">
    <property type="entry name" value="INHIBITOR OF APOPTOSIS"/>
    <property type="match status" value="1"/>
</dbReference>
<keyword evidence="23" id="KW-1185">Reference proteome</keyword>
<dbReference type="Pfam" id="PF13920">
    <property type="entry name" value="zf-C3HC4_3"/>
    <property type="match status" value="1"/>
</dbReference>
<dbReference type="SUPFAM" id="SSF57924">
    <property type="entry name" value="Inhibitor of apoptosis (IAP) repeat"/>
    <property type="match status" value="3"/>
</dbReference>
<evidence type="ECO:0000256" key="6">
    <source>
        <dbReference type="ARBA" id="ARBA00022679"/>
    </source>
</evidence>
<dbReference type="PROSITE" id="PS50088">
    <property type="entry name" value="ANK_REPEAT"/>
    <property type="match status" value="2"/>
</dbReference>
<dbReference type="PROSITE" id="PS50143">
    <property type="entry name" value="BIR_REPEAT_2"/>
    <property type="match status" value="3"/>
</dbReference>
<dbReference type="EC" id="2.3.2.27" evidence="4"/>
<feature type="repeat" description="ANK" evidence="18">
    <location>
        <begin position="89"/>
        <end position="121"/>
    </location>
</feature>
<dbReference type="Gene3D" id="1.10.8.10">
    <property type="entry name" value="DNA helicase RuvA subunit, C-terminal domain"/>
    <property type="match status" value="1"/>
</dbReference>
<keyword evidence="6" id="KW-0808">Transferase</keyword>
<keyword evidence="9" id="KW-0479">Metal-binding</keyword>
<dbReference type="EMBL" id="SOYY01000017">
    <property type="protein sequence ID" value="KAA0709306.1"/>
    <property type="molecule type" value="Genomic_DNA"/>
</dbReference>
<dbReference type="Gene3D" id="1.10.1170.10">
    <property type="entry name" value="Inhibitor Of Apoptosis Protein (2mihbC-IAP-1), Chain A"/>
    <property type="match status" value="3"/>
</dbReference>
<evidence type="ECO:0000256" key="4">
    <source>
        <dbReference type="ARBA" id="ARBA00012483"/>
    </source>
</evidence>
<evidence type="ECO:0000256" key="18">
    <source>
        <dbReference type="PROSITE-ProRule" id="PRU00023"/>
    </source>
</evidence>
<sequence length="582" mass="65109">MEGKVSNVDICNLAYTGKIEELRKCILSERSLATRTDQDCRTALHWSCSAGHVEIVQFLLELGVDVDPKDDIAQILLENGADPNATDKLQSTPLHRASTKGNYQLIQLLLKQKASTNIQDSEGNTPLHFSSSTMAQSSDDGRLETDNASLSVMDARLHSFRLFPLSQMVSTKRMARAGFYYTGEADKVRCFSCRATVGDWNEGDIPLRRHHEASPACTFLNCAHGLSAINNLSILNNGSDYDEDAEAMAFQLRTGEVMDESLYPIVPHMKSEEARLGTFSNWPTNSAVQPSDLAEAGMYYHGRDDNVQCFCCGGMLGEWQQGDNPWSEHEKFYPNCFFILGHDVGNVPLATQSRRVNGRAGSLETFEGRLDTFRSTQHPIEHERLVRAGFYSTGERDRVICFKCGGGVKDWLPDEDPWEEHAKYYPGCSFLLAEKGNEYVNEVQLRHPNGHHTRPSQNGFSSHEEAAQKVMQSEIGKKAVDMGFDRTKVESTILQKLRQDSRGYTSVEALIQDIAEQQTDDPMTTLEKLQREKRCKVCMDNDINTVFIPCGHLATCQNCSESLLKCPLCCATILQKIKTFIG</sequence>
<dbReference type="PROSITE" id="PS50089">
    <property type="entry name" value="ZF_RING_2"/>
    <property type="match status" value="1"/>
</dbReference>
<proteinExistence type="inferred from homology"/>
<dbReference type="InterPro" id="IPR002110">
    <property type="entry name" value="Ankyrin_rpt"/>
</dbReference>
<evidence type="ECO:0000256" key="17">
    <source>
        <dbReference type="ARBA" id="ARBA00044244"/>
    </source>
</evidence>
<evidence type="ECO:0000256" key="5">
    <source>
        <dbReference type="ARBA" id="ARBA00022490"/>
    </source>
</evidence>
<dbReference type="SMART" id="SM00248">
    <property type="entry name" value="ANK"/>
    <property type="match status" value="2"/>
</dbReference>
<evidence type="ECO:0000256" key="15">
    <source>
        <dbReference type="ARBA" id="ARBA00044214"/>
    </source>
</evidence>
<evidence type="ECO:0000256" key="14">
    <source>
        <dbReference type="ARBA" id="ARBA00044089"/>
    </source>
</evidence>
<evidence type="ECO:0000256" key="2">
    <source>
        <dbReference type="ARBA" id="ARBA00004496"/>
    </source>
</evidence>
<dbReference type="GO" id="GO:0061630">
    <property type="term" value="F:ubiquitin protein ligase activity"/>
    <property type="evidence" value="ECO:0007669"/>
    <property type="project" value="TreeGrafter"/>
</dbReference>
<evidence type="ECO:0000256" key="9">
    <source>
        <dbReference type="ARBA" id="ARBA00022723"/>
    </source>
</evidence>
<feature type="region of interest" description="Disordered" evidence="20">
    <location>
        <begin position="121"/>
        <end position="144"/>
    </location>
</feature>
<dbReference type="GO" id="GO:0031398">
    <property type="term" value="P:positive regulation of protein ubiquitination"/>
    <property type="evidence" value="ECO:0007669"/>
    <property type="project" value="TreeGrafter"/>
</dbReference>
<evidence type="ECO:0000256" key="1">
    <source>
        <dbReference type="ARBA" id="ARBA00000900"/>
    </source>
</evidence>
<dbReference type="InterPro" id="IPR001841">
    <property type="entry name" value="Znf_RING"/>
</dbReference>
<evidence type="ECO:0000256" key="3">
    <source>
        <dbReference type="ARBA" id="ARBA00006672"/>
    </source>
</evidence>
<evidence type="ECO:0000256" key="13">
    <source>
        <dbReference type="ARBA" id="ARBA00022833"/>
    </source>
</evidence>
<evidence type="ECO:0000256" key="20">
    <source>
        <dbReference type="SAM" id="MobiDB-lite"/>
    </source>
</evidence>
<dbReference type="Pfam" id="PF00653">
    <property type="entry name" value="BIR"/>
    <property type="match status" value="3"/>
</dbReference>
<dbReference type="Proteomes" id="UP000324632">
    <property type="component" value="Chromosome 17"/>
</dbReference>
<dbReference type="GO" id="GO:0008270">
    <property type="term" value="F:zinc ion binding"/>
    <property type="evidence" value="ECO:0007669"/>
    <property type="project" value="UniProtKB-KW"/>
</dbReference>
<dbReference type="FunFam" id="3.30.40.10:FF:000184">
    <property type="entry name" value="Baculoviral IAP repeat containing 2"/>
    <property type="match status" value="1"/>
</dbReference>
<dbReference type="GO" id="GO:0006915">
    <property type="term" value="P:apoptotic process"/>
    <property type="evidence" value="ECO:0007669"/>
    <property type="project" value="UniProtKB-KW"/>
</dbReference>
<evidence type="ECO:0000313" key="22">
    <source>
        <dbReference type="EMBL" id="KAA0709306.1"/>
    </source>
</evidence>
<dbReference type="GO" id="GO:0051726">
    <property type="term" value="P:regulation of cell cycle"/>
    <property type="evidence" value="ECO:0007669"/>
    <property type="project" value="TreeGrafter"/>
</dbReference>
<dbReference type="GO" id="GO:0043027">
    <property type="term" value="F:cysteine-type endopeptidase inhibitor activity involved in apoptotic process"/>
    <property type="evidence" value="ECO:0007669"/>
    <property type="project" value="TreeGrafter"/>
</dbReference>
<keyword evidence="7" id="KW-0879">Wnt signaling pathway</keyword>
<dbReference type="InterPro" id="IPR001370">
    <property type="entry name" value="BIR_rpt"/>
</dbReference>
<reference evidence="22 23" key="1">
    <citation type="journal article" date="2019" name="Mol. Ecol. Resour.">
        <title>Chromosome-level genome assembly of Triplophysa tibetana, a fish adapted to the harsh high-altitude environment of the Tibetan Plateau.</title>
        <authorList>
            <person name="Yang X."/>
            <person name="Liu H."/>
            <person name="Ma Z."/>
            <person name="Zou Y."/>
            <person name="Zou M."/>
            <person name="Mao Y."/>
            <person name="Li X."/>
            <person name="Wang H."/>
            <person name="Chen T."/>
            <person name="Wang W."/>
            <person name="Yang R."/>
        </authorList>
    </citation>
    <scope>NUCLEOTIDE SEQUENCE [LARGE SCALE GENOMIC DNA]</scope>
    <source>
        <strain evidence="22">TTIB1903HZAU</strain>
        <tissue evidence="22">Muscle</tissue>
    </source>
</reference>
<dbReference type="GO" id="GO:0005634">
    <property type="term" value="C:nucleus"/>
    <property type="evidence" value="ECO:0007669"/>
    <property type="project" value="TreeGrafter"/>
</dbReference>
<keyword evidence="10" id="KW-0677">Repeat</keyword>
<dbReference type="CDD" id="cd00022">
    <property type="entry name" value="BIR"/>
    <property type="match status" value="3"/>
</dbReference>
<feature type="domain" description="RING-type" evidence="21">
    <location>
        <begin position="535"/>
        <end position="569"/>
    </location>
</feature>
<keyword evidence="8" id="KW-0053">Apoptosis</keyword>
<keyword evidence="12" id="KW-0833">Ubl conjugation pathway</keyword>
<evidence type="ECO:0000256" key="12">
    <source>
        <dbReference type="ARBA" id="ARBA00022786"/>
    </source>
</evidence>
<dbReference type="InterPro" id="IPR050784">
    <property type="entry name" value="IAP"/>
</dbReference>
<comment type="caution">
    <text evidence="22">The sequence shown here is derived from an EMBL/GenBank/DDBJ whole genome shotgun (WGS) entry which is preliminary data.</text>
</comment>
<evidence type="ECO:0000259" key="21">
    <source>
        <dbReference type="PROSITE" id="PS50089"/>
    </source>
</evidence>
<accession>A0A5A9NKD5</accession>
<dbReference type="CDD" id="cd16714">
    <property type="entry name" value="RING-HC_BIRC4_8"/>
    <property type="match status" value="1"/>
</dbReference>
<dbReference type="SMART" id="SM00238">
    <property type="entry name" value="BIR"/>
    <property type="match status" value="3"/>
</dbReference>
<evidence type="ECO:0000256" key="16">
    <source>
        <dbReference type="ARBA" id="ARBA00044224"/>
    </source>
</evidence>
<dbReference type="Gene3D" id="3.30.40.10">
    <property type="entry name" value="Zinc/RING finger domain, C3HC4 (zinc finger)"/>
    <property type="match status" value="1"/>
</dbReference>
<comment type="subcellular location">
    <subcellularLocation>
        <location evidence="2">Cytoplasm</location>
    </subcellularLocation>
</comment>
<dbReference type="PRINTS" id="PR01415">
    <property type="entry name" value="ANKYRIN"/>
</dbReference>
<dbReference type="InterPro" id="IPR036770">
    <property type="entry name" value="Ankyrin_rpt-contain_sf"/>
</dbReference>
<dbReference type="PROSITE" id="PS01282">
    <property type="entry name" value="BIR_REPEAT_1"/>
    <property type="match status" value="1"/>
</dbReference>
<feature type="repeat" description="ANK" evidence="18">
    <location>
        <begin position="39"/>
        <end position="71"/>
    </location>
</feature>
<dbReference type="Pfam" id="PF13857">
    <property type="entry name" value="Ank_5"/>
    <property type="match status" value="1"/>
</dbReference>
<organism evidence="22 23">
    <name type="scientific">Triplophysa tibetana</name>
    <dbReference type="NCBI Taxonomy" id="1572043"/>
    <lineage>
        <taxon>Eukaryota</taxon>
        <taxon>Metazoa</taxon>
        <taxon>Chordata</taxon>
        <taxon>Craniata</taxon>
        <taxon>Vertebrata</taxon>
        <taxon>Euteleostomi</taxon>
        <taxon>Actinopterygii</taxon>
        <taxon>Neopterygii</taxon>
        <taxon>Teleostei</taxon>
        <taxon>Ostariophysi</taxon>
        <taxon>Cypriniformes</taxon>
        <taxon>Nemacheilidae</taxon>
        <taxon>Triplophysa</taxon>
    </lineage>
</organism>
<evidence type="ECO:0000313" key="23">
    <source>
        <dbReference type="Proteomes" id="UP000324632"/>
    </source>
</evidence>
<dbReference type="PANTHER" id="PTHR10044:SF115">
    <property type="entry name" value="E3 UBIQUITIN-PROTEIN LIGASE XIAP"/>
    <property type="match status" value="1"/>
</dbReference>
<keyword evidence="13" id="KW-0862">Zinc</keyword>
<dbReference type="Gene3D" id="1.25.40.20">
    <property type="entry name" value="Ankyrin repeat-containing domain"/>
    <property type="match status" value="1"/>
</dbReference>
<dbReference type="AlphaFoldDB" id="A0A5A9NKD5"/>
<dbReference type="PROSITE" id="PS50297">
    <property type="entry name" value="ANK_REP_REGION"/>
    <property type="match status" value="2"/>
</dbReference>
<evidence type="ECO:0000256" key="10">
    <source>
        <dbReference type="ARBA" id="ARBA00022737"/>
    </source>
</evidence>
<dbReference type="GO" id="GO:0005737">
    <property type="term" value="C:cytoplasm"/>
    <property type="evidence" value="ECO:0007669"/>
    <property type="project" value="TreeGrafter"/>
</dbReference>
<dbReference type="GO" id="GO:0043066">
    <property type="term" value="P:negative regulation of apoptotic process"/>
    <property type="evidence" value="ECO:0007669"/>
    <property type="project" value="TreeGrafter"/>
</dbReference>
<evidence type="ECO:0000256" key="19">
    <source>
        <dbReference type="PROSITE-ProRule" id="PRU00175"/>
    </source>
</evidence>
<dbReference type="FunFam" id="1.10.1170.10:FF:000002">
    <property type="entry name" value="Baculoviral IAP repeat containing 7"/>
    <property type="match status" value="1"/>
</dbReference>
<evidence type="ECO:0000256" key="11">
    <source>
        <dbReference type="ARBA" id="ARBA00022771"/>
    </source>
</evidence>
<gene>
    <name evidence="22" type="ORF">E1301_Tti013205</name>
</gene>
<dbReference type="Pfam" id="PF00023">
    <property type="entry name" value="Ank"/>
    <property type="match status" value="1"/>
</dbReference>
<evidence type="ECO:0000256" key="7">
    <source>
        <dbReference type="ARBA" id="ARBA00022687"/>
    </source>
</evidence>
<comment type="similarity">
    <text evidence="3">Belongs to the IAP family.</text>
</comment>
<feature type="compositionally biased region" description="Polar residues" evidence="20">
    <location>
        <begin position="121"/>
        <end position="138"/>
    </location>
</feature>
<name>A0A5A9NKD5_9TELE</name>
<protein>
    <recommendedName>
        <fullName evidence="14">E3 ubiquitin-protein ligase XIAP</fullName>
        <ecNumber evidence="4">2.3.2.27</ecNumber>
    </recommendedName>
    <alternativeName>
        <fullName evidence="15">Baculoviral IAP repeat-containing protein 4</fullName>
    </alternativeName>
    <alternativeName>
        <fullName evidence="17">RING-type E3 ubiquitin transferase XIAP</fullName>
    </alternativeName>
    <alternativeName>
        <fullName evidence="16">X-linked inhibitor of apoptosis protein</fullName>
    </alternativeName>
</protein>
<dbReference type="InterPro" id="IPR013083">
    <property type="entry name" value="Znf_RING/FYVE/PHD"/>
</dbReference>
<keyword evidence="18" id="KW-0040">ANK repeat</keyword>
<keyword evidence="11 19" id="KW-0863">Zinc-finger</keyword>
<comment type="catalytic activity">
    <reaction evidence="1">
        <text>S-ubiquitinyl-[E2 ubiquitin-conjugating enzyme]-L-cysteine + [acceptor protein]-L-lysine = [E2 ubiquitin-conjugating enzyme]-L-cysteine + N(6)-ubiquitinyl-[acceptor protein]-L-lysine.</text>
        <dbReference type="EC" id="2.3.2.27"/>
    </reaction>
</comment>
<evidence type="ECO:0000256" key="8">
    <source>
        <dbReference type="ARBA" id="ARBA00022703"/>
    </source>
</evidence>
<dbReference type="SUPFAM" id="SSF48403">
    <property type="entry name" value="Ankyrin repeat"/>
    <property type="match status" value="1"/>
</dbReference>
<keyword evidence="5" id="KW-0963">Cytoplasm</keyword>